<protein>
    <submittedName>
        <fullName evidence="2">Uncharacterized protein</fullName>
    </submittedName>
</protein>
<sequence length="106" mass="11834">MAPRVNHDQPLSESQHISPTTQGTIYPSTLNPTDGGANVRGRWHLMMLPSRIRNSSGFAAAQWRENIGEMQVQLGHNAREYGPEPEDMKGEEEFISLPPSYTSVSR</sequence>
<feature type="region of interest" description="Disordered" evidence="1">
    <location>
        <begin position="1"/>
        <end position="37"/>
    </location>
</feature>
<accession>A0ABR1IR56</accession>
<keyword evidence="3" id="KW-1185">Reference proteome</keyword>
<gene>
    <name evidence="2" type="ORF">VKT23_019136</name>
</gene>
<reference evidence="2 3" key="1">
    <citation type="submission" date="2024-01" db="EMBL/GenBank/DDBJ databases">
        <title>A draft genome for the cacao thread blight pathogen Marasmiellus scandens.</title>
        <authorList>
            <person name="Baruah I.K."/>
            <person name="Leung J."/>
            <person name="Bukari Y."/>
            <person name="Amoako-Attah I."/>
            <person name="Meinhardt L.W."/>
            <person name="Bailey B.A."/>
            <person name="Cohen S.P."/>
        </authorList>
    </citation>
    <scope>NUCLEOTIDE SEQUENCE [LARGE SCALE GENOMIC DNA]</scope>
    <source>
        <strain evidence="2 3">GH-19</strain>
    </source>
</reference>
<evidence type="ECO:0000256" key="1">
    <source>
        <dbReference type="SAM" id="MobiDB-lite"/>
    </source>
</evidence>
<dbReference type="EMBL" id="JBANRG010000094">
    <property type="protein sequence ID" value="KAK7436425.1"/>
    <property type="molecule type" value="Genomic_DNA"/>
</dbReference>
<name>A0ABR1IR56_9AGAR</name>
<evidence type="ECO:0000313" key="3">
    <source>
        <dbReference type="Proteomes" id="UP001498398"/>
    </source>
</evidence>
<dbReference type="Proteomes" id="UP001498398">
    <property type="component" value="Unassembled WGS sequence"/>
</dbReference>
<comment type="caution">
    <text evidence="2">The sequence shown here is derived from an EMBL/GenBank/DDBJ whole genome shotgun (WGS) entry which is preliminary data.</text>
</comment>
<organism evidence="2 3">
    <name type="scientific">Marasmiellus scandens</name>
    <dbReference type="NCBI Taxonomy" id="2682957"/>
    <lineage>
        <taxon>Eukaryota</taxon>
        <taxon>Fungi</taxon>
        <taxon>Dikarya</taxon>
        <taxon>Basidiomycota</taxon>
        <taxon>Agaricomycotina</taxon>
        <taxon>Agaricomycetes</taxon>
        <taxon>Agaricomycetidae</taxon>
        <taxon>Agaricales</taxon>
        <taxon>Marasmiineae</taxon>
        <taxon>Omphalotaceae</taxon>
        <taxon>Marasmiellus</taxon>
    </lineage>
</organism>
<feature type="compositionally biased region" description="Polar residues" evidence="1">
    <location>
        <begin position="9"/>
        <end position="32"/>
    </location>
</feature>
<feature type="region of interest" description="Disordered" evidence="1">
    <location>
        <begin position="79"/>
        <end position="106"/>
    </location>
</feature>
<evidence type="ECO:0000313" key="2">
    <source>
        <dbReference type="EMBL" id="KAK7436425.1"/>
    </source>
</evidence>
<feature type="compositionally biased region" description="Basic and acidic residues" evidence="1">
    <location>
        <begin position="79"/>
        <end position="92"/>
    </location>
</feature>
<proteinExistence type="predicted"/>